<dbReference type="NCBIfam" id="TIGR00756">
    <property type="entry name" value="PPR"/>
    <property type="match status" value="2"/>
</dbReference>
<evidence type="ECO:0000259" key="5">
    <source>
        <dbReference type="PROSITE" id="PS51371"/>
    </source>
</evidence>
<dbReference type="GeneID" id="120249302"/>
<dbReference type="Proteomes" id="UP001515500">
    <property type="component" value="Chromosome 3"/>
</dbReference>
<evidence type="ECO:0000256" key="3">
    <source>
        <dbReference type="PROSITE-ProRule" id="PRU00708"/>
    </source>
</evidence>
<name>A0AB40AFS9_DIOCR</name>
<feature type="repeat" description="PPR" evidence="3">
    <location>
        <begin position="215"/>
        <end position="249"/>
    </location>
</feature>
<sequence>MLLGFHPRPQSHSLLQTLENLVNSFSVRPGRTSATRSRGPHASHSPLRSLKPPSKSPPSLSPSPQDLNFRRLTSRVIELTRRRQLRQILREIEKAKKRYGKLSTVVMNAVMEACVHCRDIESSIQVFEEMAKPESCGVDDISYGILLKGLGEARRIDEAFQILESVENGTAVGSPKLSARLIYGLLNALLEAGDMRRANGLVARYRVVLNKEEDQVLLYNLLMKGYLKTDFPQGALTIRDEILRQGLKPDKVTYNTLVFACVKSGDLDAAFQLITEMKVEAQKANSSEFFPDVVTYTTLLKGLGSKKDLCSVQEIVVEMKSLPDLYIDRTAYTAIVDAMLACGSIQGALCVFGEIIKLANESNNLRPKPHLYLSMMRTFALNGDFDMVKKLHVKMWSDTVGSISLSAQQEADELLMEAAINDNQVDVSKKILLDIIRKRDGLSWNSRGGMTALKVEILSGFTSSLFTPYILPQVTLDDPIEKYMTPFEESNPLLSSLPLKKVVMHFFRDSVLPVIDDWGSCVGILHRDDCKMLDAPLSTMMRGPPPCVTTSTSIGRTIDLLLEKKYKMLIIVKNSNVVYETTYSSSSRPVGTFTRDKLCQLTKHYDDDDEEGHASSPIKAAGHGDIR</sequence>
<feature type="region of interest" description="Disordered" evidence="4">
    <location>
        <begin position="606"/>
        <end position="627"/>
    </location>
</feature>
<dbReference type="InterPro" id="IPR011990">
    <property type="entry name" value="TPR-like_helical_dom_sf"/>
</dbReference>
<dbReference type="AlphaFoldDB" id="A0AB40AFS9"/>
<evidence type="ECO:0000256" key="2">
    <source>
        <dbReference type="PROSITE-ProRule" id="PRU00703"/>
    </source>
</evidence>
<dbReference type="Pfam" id="PF01535">
    <property type="entry name" value="PPR"/>
    <property type="match status" value="3"/>
</dbReference>
<keyword evidence="1" id="KW-0677">Repeat</keyword>
<dbReference type="PROSITE" id="PS51375">
    <property type="entry name" value="PPR"/>
    <property type="match status" value="2"/>
</dbReference>
<dbReference type="Pfam" id="PF13812">
    <property type="entry name" value="PPR_3"/>
    <property type="match status" value="1"/>
</dbReference>
<dbReference type="PANTHER" id="PTHR47581:SF2">
    <property type="entry name" value="OS09G0431600 PROTEIN"/>
    <property type="match status" value="1"/>
</dbReference>
<dbReference type="RefSeq" id="XP_039113740.1">
    <property type="nucleotide sequence ID" value="XM_039257806.1"/>
</dbReference>
<keyword evidence="6" id="KW-1185">Reference proteome</keyword>
<accession>A0AB40AFS9</accession>
<dbReference type="Pfam" id="PF12854">
    <property type="entry name" value="PPR_1"/>
    <property type="match status" value="1"/>
</dbReference>
<feature type="domain" description="CBS" evidence="5">
    <location>
        <begin position="540"/>
        <end position="610"/>
    </location>
</feature>
<feature type="region of interest" description="Disordered" evidence="4">
    <location>
        <begin position="28"/>
        <end position="67"/>
    </location>
</feature>
<evidence type="ECO:0000256" key="1">
    <source>
        <dbReference type="ARBA" id="ARBA00022737"/>
    </source>
</evidence>
<keyword evidence="2" id="KW-0129">CBS domain</keyword>
<evidence type="ECO:0000256" key="4">
    <source>
        <dbReference type="SAM" id="MobiDB-lite"/>
    </source>
</evidence>
<reference evidence="7" key="1">
    <citation type="submission" date="2025-08" db="UniProtKB">
        <authorList>
            <consortium name="RefSeq"/>
        </authorList>
    </citation>
    <scope>IDENTIFICATION</scope>
</reference>
<evidence type="ECO:0000313" key="6">
    <source>
        <dbReference type="Proteomes" id="UP001515500"/>
    </source>
</evidence>
<dbReference type="Gene3D" id="3.10.580.10">
    <property type="entry name" value="CBS-domain"/>
    <property type="match status" value="1"/>
</dbReference>
<gene>
    <name evidence="7" type="primary">LOC120249302</name>
</gene>
<organism evidence="6 7">
    <name type="scientific">Dioscorea cayennensis subsp. rotundata</name>
    <name type="common">White Guinea yam</name>
    <name type="synonym">Dioscorea rotundata</name>
    <dbReference type="NCBI Taxonomy" id="55577"/>
    <lineage>
        <taxon>Eukaryota</taxon>
        <taxon>Viridiplantae</taxon>
        <taxon>Streptophyta</taxon>
        <taxon>Embryophyta</taxon>
        <taxon>Tracheophyta</taxon>
        <taxon>Spermatophyta</taxon>
        <taxon>Magnoliopsida</taxon>
        <taxon>Liliopsida</taxon>
        <taxon>Dioscoreales</taxon>
        <taxon>Dioscoreaceae</taxon>
        <taxon>Dioscorea</taxon>
    </lineage>
</organism>
<dbReference type="PANTHER" id="PTHR47581">
    <property type="entry name" value="OS09G0431600 PROTEIN"/>
    <property type="match status" value="1"/>
</dbReference>
<dbReference type="InterPro" id="IPR044781">
    <property type="entry name" value="At5g10690-like"/>
</dbReference>
<dbReference type="InterPro" id="IPR002885">
    <property type="entry name" value="PPR_rpt"/>
</dbReference>
<feature type="repeat" description="PPR" evidence="3">
    <location>
        <begin position="250"/>
        <end position="284"/>
    </location>
</feature>
<evidence type="ECO:0000313" key="7">
    <source>
        <dbReference type="RefSeq" id="XP_039113740.1"/>
    </source>
</evidence>
<proteinExistence type="predicted"/>
<dbReference type="SUPFAM" id="SSF54631">
    <property type="entry name" value="CBS-domain pair"/>
    <property type="match status" value="1"/>
</dbReference>
<dbReference type="InterPro" id="IPR046342">
    <property type="entry name" value="CBS_dom_sf"/>
</dbReference>
<protein>
    <submittedName>
        <fullName evidence="7">Pentatricopeptide repeat-containing protein At5g10690-like isoform X1</fullName>
    </submittedName>
</protein>
<dbReference type="Gene3D" id="1.25.40.10">
    <property type="entry name" value="Tetratricopeptide repeat domain"/>
    <property type="match status" value="3"/>
</dbReference>
<dbReference type="PROSITE" id="PS51371">
    <property type="entry name" value="CBS"/>
    <property type="match status" value="1"/>
</dbReference>
<dbReference type="InterPro" id="IPR000644">
    <property type="entry name" value="CBS_dom"/>
</dbReference>